<protein>
    <submittedName>
        <fullName evidence="2">PKD domain-containing protein</fullName>
    </submittedName>
</protein>
<evidence type="ECO:0000259" key="1">
    <source>
        <dbReference type="PROSITE" id="PS50093"/>
    </source>
</evidence>
<reference evidence="2" key="1">
    <citation type="submission" date="2020-09" db="EMBL/GenBank/DDBJ databases">
        <authorList>
            <person name="Kim M.K."/>
        </authorList>
    </citation>
    <scope>NUCLEOTIDE SEQUENCE</scope>
    <source>
        <strain evidence="2">BT704</strain>
    </source>
</reference>
<accession>A0A927B8G4</accession>
<dbReference type="RefSeq" id="WP_191042697.1">
    <property type="nucleotide sequence ID" value="NZ_JACXAA010000016.1"/>
</dbReference>
<dbReference type="InterPro" id="IPR013783">
    <property type="entry name" value="Ig-like_fold"/>
</dbReference>
<dbReference type="PROSITE" id="PS50093">
    <property type="entry name" value="PKD"/>
    <property type="match status" value="1"/>
</dbReference>
<proteinExistence type="predicted"/>
<name>A0A927B8G4_9BACT</name>
<gene>
    <name evidence="2" type="ORF">IC230_29625</name>
</gene>
<comment type="caution">
    <text evidence="2">The sequence shown here is derived from an EMBL/GenBank/DDBJ whole genome shotgun (WGS) entry which is preliminary data.</text>
</comment>
<dbReference type="Proteomes" id="UP000653797">
    <property type="component" value="Unassembled WGS sequence"/>
</dbReference>
<keyword evidence="3" id="KW-1185">Reference proteome</keyword>
<organism evidence="2 3">
    <name type="scientific">Spirosoma validum</name>
    <dbReference type="NCBI Taxonomy" id="2771355"/>
    <lineage>
        <taxon>Bacteria</taxon>
        <taxon>Pseudomonadati</taxon>
        <taxon>Bacteroidota</taxon>
        <taxon>Cytophagia</taxon>
        <taxon>Cytophagales</taxon>
        <taxon>Cytophagaceae</taxon>
        <taxon>Spirosoma</taxon>
    </lineage>
</organism>
<dbReference type="InterPro" id="IPR000601">
    <property type="entry name" value="PKD_dom"/>
</dbReference>
<evidence type="ECO:0000313" key="3">
    <source>
        <dbReference type="Proteomes" id="UP000653797"/>
    </source>
</evidence>
<dbReference type="SUPFAM" id="SSF49299">
    <property type="entry name" value="PKD domain"/>
    <property type="match status" value="1"/>
</dbReference>
<feature type="domain" description="PKD" evidence="1">
    <location>
        <begin position="71"/>
        <end position="128"/>
    </location>
</feature>
<feature type="non-terminal residue" evidence="2">
    <location>
        <position position="253"/>
    </location>
</feature>
<dbReference type="InterPro" id="IPR035986">
    <property type="entry name" value="PKD_dom_sf"/>
</dbReference>
<dbReference type="AlphaFoldDB" id="A0A927B8G4"/>
<sequence length="253" mass="27365">MRLVYTLGLWGLFLIVALCPTISQATHVRAGEITTKRISQTSLTYKITFTAYYDENPPPGGRDASNQANDYTICFGDGTTSNITRSSRVYINGRTSSVNSYTIVHTYPGPGTYTIGITVVNRNGGTVNLPPPSRSQEIAFFVSTTIYINAALRTNSTPIMLNPPLDSGRVGQKFCHNPAAFDIDGDSLAYRLSVPKTAQAETSCTGRNIAVYQDPTRFSTASETGGTPTFSINPTTGELCWDAPGQEGQYNFA</sequence>
<dbReference type="Gene3D" id="2.60.40.10">
    <property type="entry name" value="Immunoglobulins"/>
    <property type="match status" value="1"/>
</dbReference>
<dbReference type="Pfam" id="PF00801">
    <property type="entry name" value="PKD"/>
    <property type="match status" value="1"/>
</dbReference>
<evidence type="ECO:0000313" key="2">
    <source>
        <dbReference type="EMBL" id="MBD2757077.1"/>
    </source>
</evidence>
<dbReference type="EMBL" id="JACXAA010000016">
    <property type="protein sequence ID" value="MBD2757077.1"/>
    <property type="molecule type" value="Genomic_DNA"/>
</dbReference>